<dbReference type="Proteomes" id="UP001168877">
    <property type="component" value="Unassembled WGS sequence"/>
</dbReference>
<name>A0AA39VEE7_ACESA</name>
<comment type="caution">
    <text evidence="2">The sequence shown here is derived from an EMBL/GenBank/DDBJ whole genome shotgun (WGS) entry which is preliminary data.</text>
</comment>
<evidence type="ECO:0000256" key="1">
    <source>
        <dbReference type="SAM" id="MobiDB-lite"/>
    </source>
</evidence>
<dbReference type="EMBL" id="JAUESC010000387">
    <property type="protein sequence ID" value="KAK0574903.1"/>
    <property type="molecule type" value="Genomic_DNA"/>
</dbReference>
<sequence length="279" mass="30802">MQTAEKERETASSSGGPTAIDERATVSLSGEATVSLSGGEQVAGQMENMDYEQFLKVKRNKRNEKVLINVGSRLKKITTIENIICKEGKHKEFMSSCFKQFTNFPQNSLFSARLVHGVLLREITIDGATENELFAKKPFVDFCGDCYKTTSWVEAYSRSIIPVGHPSEWNIPEDVRSRVVYPPPFRAQAGRPKKKRFKSAGSHTLGFVVENRTGLEGRSAEGEQHRRTVRMSSTDSEGEQHRGTTISSGRRTATVGDLDGEGSDGKGRRSRLGDGLPAI</sequence>
<feature type="region of interest" description="Disordered" evidence="1">
    <location>
        <begin position="214"/>
        <end position="279"/>
    </location>
</feature>
<feature type="compositionally biased region" description="Basic and acidic residues" evidence="1">
    <location>
        <begin position="1"/>
        <end position="10"/>
    </location>
</feature>
<reference evidence="2" key="1">
    <citation type="journal article" date="2022" name="Plant J.">
        <title>Strategies of tolerance reflected in two North American maple genomes.</title>
        <authorList>
            <person name="McEvoy S.L."/>
            <person name="Sezen U.U."/>
            <person name="Trouern-Trend A."/>
            <person name="McMahon S.M."/>
            <person name="Schaberg P.G."/>
            <person name="Yang J."/>
            <person name="Wegrzyn J.L."/>
            <person name="Swenson N.G."/>
        </authorList>
    </citation>
    <scope>NUCLEOTIDE SEQUENCE</scope>
    <source>
        <strain evidence="2">NS2018</strain>
    </source>
</reference>
<proteinExistence type="predicted"/>
<gene>
    <name evidence="2" type="ORF">LWI29_030670</name>
</gene>
<organism evidence="2 3">
    <name type="scientific">Acer saccharum</name>
    <name type="common">Sugar maple</name>
    <dbReference type="NCBI Taxonomy" id="4024"/>
    <lineage>
        <taxon>Eukaryota</taxon>
        <taxon>Viridiplantae</taxon>
        <taxon>Streptophyta</taxon>
        <taxon>Embryophyta</taxon>
        <taxon>Tracheophyta</taxon>
        <taxon>Spermatophyta</taxon>
        <taxon>Magnoliopsida</taxon>
        <taxon>eudicotyledons</taxon>
        <taxon>Gunneridae</taxon>
        <taxon>Pentapetalae</taxon>
        <taxon>rosids</taxon>
        <taxon>malvids</taxon>
        <taxon>Sapindales</taxon>
        <taxon>Sapindaceae</taxon>
        <taxon>Hippocastanoideae</taxon>
        <taxon>Acereae</taxon>
        <taxon>Acer</taxon>
    </lineage>
</organism>
<evidence type="ECO:0000313" key="3">
    <source>
        <dbReference type="Proteomes" id="UP001168877"/>
    </source>
</evidence>
<evidence type="ECO:0000313" key="2">
    <source>
        <dbReference type="EMBL" id="KAK0574903.1"/>
    </source>
</evidence>
<dbReference type="AlphaFoldDB" id="A0AA39VEE7"/>
<reference evidence="2" key="2">
    <citation type="submission" date="2023-06" db="EMBL/GenBank/DDBJ databases">
        <authorList>
            <person name="Swenson N.G."/>
            <person name="Wegrzyn J.L."/>
            <person name="Mcevoy S.L."/>
        </authorList>
    </citation>
    <scope>NUCLEOTIDE SEQUENCE</scope>
    <source>
        <strain evidence="2">NS2018</strain>
        <tissue evidence="2">Leaf</tissue>
    </source>
</reference>
<feature type="region of interest" description="Disordered" evidence="1">
    <location>
        <begin position="1"/>
        <end position="24"/>
    </location>
</feature>
<accession>A0AA39VEE7</accession>
<keyword evidence="3" id="KW-1185">Reference proteome</keyword>
<feature type="compositionally biased region" description="Basic and acidic residues" evidence="1">
    <location>
        <begin position="214"/>
        <end position="226"/>
    </location>
</feature>
<protein>
    <submittedName>
        <fullName evidence="2">Uncharacterized protein</fullName>
    </submittedName>
</protein>